<evidence type="ECO:0000313" key="1">
    <source>
        <dbReference type="EMBL" id="OWM34739.1"/>
    </source>
</evidence>
<dbReference type="RefSeq" id="WP_010935664.1">
    <property type="nucleotide sequence ID" value="NZ_CP040557.1"/>
</dbReference>
<dbReference type="NCBIfam" id="TIGR01869">
    <property type="entry name" value="casC_Cse4"/>
    <property type="match status" value="1"/>
</dbReference>
<proteinExistence type="predicted"/>
<accession>A0A854NIH6</accession>
<evidence type="ECO:0000313" key="2">
    <source>
        <dbReference type="Proteomes" id="UP000197692"/>
    </source>
</evidence>
<dbReference type="AlphaFoldDB" id="A0A854NIH6"/>
<organism evidence="1 2">
    <name type="scientific">Corynebacterium diphtheriae bv. mitis</name>
    <dbReference type="NCBI Taxonomy" id="1806053"/>
    <lineage>
        <taxon>Bacteria</taxon>
        <taxon>Bacillati</taxon>
        <taxon>Actinomycetota</taxon>
        <taxon>Actinomycetes</taxon>
        <taxon>Mycobacteriales</taxon>
        <taxon>Corynebacteriaceae</taxon>
        <taxon>Corynebacterium</taxon>
    </lineage>
</organism>
<comment type="caution">
    <text evidence="1">The sequence shown here is derived from an EMBL/GenBank/DDBJ whole genome shotgun (WGS) entry which is preliminary data.</text>
</comment>
<dbReference type="EMBL" id="LSZF01000025">
    <property type="protein sequence ID" value="OWM34739.1"/>
    <property type="molecule type" value="Genomic_DNA"/>
</dbReference>
<dbReference type="Pfam" id="PF09344">
    <property type="entry name" value="Cas_CT1975"/>
    <property type="match status" value="1"/>
</dbReference>
<name>A0A854NIH6_CORDP</name>
<reference evidence="2" key="1">
    <citation type="submission" date="2016-02" db="EMBL/GenBank/DDBJ databases">
        <title>Genomic analyses of a collection of pathogenic Corynebacterium diphtheriae.</title>
        <authorList>
            <person name="Sangal V."/>
            <person name="Titov L."/>
        </authorList>
    </citation>
    <scope>NUCLEOTIDE SEQUENCE [LARGE SCALE GENOMIC DNA]</scope>
    <source>
        <strain evidence="2">1438</strain>
    </source>
</reference>
<dbReference type="InterPro" id="IPR010148">
    <property type="entry name" value="CRISPR-assoc_prot_CT1975"/>
</dbReference>
<gene>
    <name evidence="1" type="ORF">AY602_05355</name>
</gene>
<dbReference type="Proteomes" id="UP000197692">
    <property type="component" value="Unassembled WGS sequence"/>
</dbReference>
<sequence>MSRHLTFHIITNVPYSNLNRDDSGTPKRVSLGGALRALHSSQSIKRGIRTKYELASLDTSIRSGKLVEEVVRVGLDLKPEVDEKLLRKGAAKIIGSLTKGESSEGESARSAWMSREEITTAAQTVIDGQEDSDFIQDNRTGSLAIAAFGRMFANAPKKNTEAALAVSPGVTTHAVTIETDYFSTVDDVREREHDSGATFLGVARYVNGTFYRTVSIDKEQLRESWSGFGQEESVDNLRELIKAIVYGAPRGKENSTAPYTLPSLVFAEEQHYRTAYSFETPVLVGKDGGFEFPTICELDRQFARARSFDKGNFGPLEVVSGTAVLEDEQFEGVQRSDLNGLIEAVVNWVTND</sequence>
<protein>
    <submittedName>
        <fullName evidence="1">Type I-E CRISPR-associated protein Cas7/Cse4/CasC</fullName>
    </submittedName>
</protein>